<accession>A0A6J8C6H5</accession>
<name>A0A6J8C6H5_MYTCO</name>
<keyword evidence="2" id="KW-1185">Reference proteome</keyword>
<proteinExistence type="predicted"/>
<evidence type="ECO:0000313" key="1">
    <source>
        <dbReference type="EMBL" id="CAC5390580.1"/>
    </source>
</evidence>
<dbReference type="AlphaFoldDB" id="A0A6J8C6H5"/>
<sequence length="153" mass="17091">MRFFHSQTEGQTSPDMVALPTRKIENLTMTFQKRIKTELTSVCGCSMLPDDGGNHSVTCCDYYGNILWTFCNKSVLAGPNGISVDNDGNLFVAGVWTQNVVVISSDGQLYRQILSFEDGLDFPLVLHYDQPTNTLLVVSDSNQPWLYEVTDNK</sequence>
<dbReference type="Proteomes" id="UP000507470">
    <property type="component" value="Unassembled WGS sequence"/>
</dbReference>
<dbReference type="Gene3D" id="2.120.10.30">
    <property type="entry name" value="TolB, C-terminal domain"/>
    <property type="match status" value="1"/>
</dbReference>
<organism evidence="1 2">
    <name type="scientific">Mytilus coruscus</name>
    <name type="common">Sea mussel</name>
    <dbReference type="NCBI Taxonomy" id="42192"/>
    <lineage>
        <taxon>Eukaryota</taxon>
        <taxon>Metazoa</taxon>
        <taxon>Spiralia</taxon>
        <taxon>Lophotrochozoa</taxon>
        <taxon>Mollusca</taxon>
        <taxon>Bivalvia</taxon>
        <taxon>Autobranchia</taxon>
        <taxon>Pteriomorphia</taxon>
        <taxon>Mytilida</taxon>
        <taxon>Mytiloidea</taxon>
        <taxon>Mytilidae</taxon>
        <taxon>Mytilinae</taxon>
        <taxon>Mytilus</taxon>
    </lineage>
</organism>
<evidence type="ECO:0000313" key="2">
    <source>
        <dbReference type="Proteomes" id="UP000507470"/>
    </source>
</evidence>
<reference evidence="1 2" key="1">
    <citation type="submission" date="2020-06" db="EMBL/GenBank/DDBJ databases">
        <authorList>
            <person name="Li R."/>
            <person name="Bekaert M."/>
        </authorList>
    </citation>
    <scope>NUCLEOTIDE SEQUENCE [LARGE SCALE GENOMIC DNA]</scope>
    <source>
        <strain evidence="2">wild</strain>
    </source>
</reference>
<gene>
    <name evidence="1" type="ORF">MCOR_25668</name>
</gene>
<protein>
    <submittedName>
        <fullName evidence="1">Uncharacterized protein</fullName>
    </submittedName>
</protein>
<dbReference type="OrthoDB" id="423498at2759"/>
<dbReference type="EMBL" id="CACVKT020004554">
    <property type="protein sequence ID" value="CAC5390580.1"/>
    <property type="molecule type" value="Genomic_DNA"/>
</dbReference>
<dbReference type="InterPro" id="IPR011042">
    <property type="entry name" value="6-blade_b-propeller_TolB-like"/>
</dbReference>
<dbReference type="SUPFAM" id="SSF101898">
    <property type="entry name" value="NHL repeat"/>
    <property type="match status" value="1"/>
</dbReference>